<dbReference type="EMBL" id="CP038437">
    <property type="protein sequence ID" value="QEM81959.2"/>
    <property type="molecule type" value="Genomic_DNA"/>
</dbReference>
<name>A0A856QPY6_9GAMM</name>
<dbReference type="RefSeq" id="WP_187775155.1">
    <property type="nucleotide sequence ID" value="NZ_CP038437.2"/>
</dbReference>
<evidence type="ECO:0000313" key="1">
    <source>
        <dbReference type="EMBL" id="QEM81959.2"/>
    </source>
</evidence>
<accession>A0A856QPY6</accession>
<gene>
    <name evidence="1" type="ORF">E4T21_10625</name>
</gene>
<keyword evidence="2" id="KW-1185">Reference proteome</keyword>
<protein>
    <submittedName>
        <fullName evidence="1">Uncharacterized protein</fullName>
    </submittedName>
</protein>
<organism evidence="1 2">
    <name type="scientific">Halomonas binhaiensis</name>
    <dbReference type="NCBI Taxonomy" id="2562282"/>
    <lineage>
        <taxon>Bacteria</taxon>
        <taxon>Pseudomonadati</taxon>
        <taxon>Pseudomonadota</taxon>
        <taxon>Gammaproteobacteria</taxon>
        <taxon>Oceanospirillales</taxon>
        <taxon>Halomonadaceae</taxon>
        <taxon>Halomonas</taxon>
    </lineage>
</organism>
<evidence type="ECO:0000313" key="2">
    <source>
        <dbReference type="Proteomes" id="UP000324285"/>
    </source>
</evidence>
<sequence length="369" mass="38787">MKDNYVQLGREVTALTHSAPGGAVAIGGEEVAEIMFDRLIREGYSAEEAKATLSDPEFQQSVLANAKRIADGGVDAGTAYTPEKQPRASFNADGQPVVVIPAVELPDEVVTGVKKPPTPAQVVLEGASEINAYLEENPELASAVEYALVAAQGPKGVLIYLANAAVAETQVGGIIAEIPAIVGRYVAEGIEGYELDGSTDKRDRYLLGGGEFAASVVIGAGGLKKGGKSHADGKGIPDTSSAGPNLTIRDHYEHHNAMRTDVINQLESQGYRVADGEASFGSSCGPGRCRPDIIYETPDGKKGIVEIKTGNADLSIRQTEIFPQIENGDAIPRGRIADRFGLQPGVPLREQGYPNGIPIEVQEFPGAGQ</sequence>
<dbReference type="KEGG" id="hbh:E4T21_10625"/>
<dbReference type="AlphaFoldDB" id="A0A856QPY6"/>
<reference evidence="1" key="1">
    <citation type="submission" date="2021-02" db="EMBL/GenBank/DDBJ databases">
        <title>Strain Y2R2, a novel species of the genus Halomonas.</title>
        <authorList>
            <person name="Huang H."/>
        </authorList>
    </citation>
    <scope>NUCLEOTIDE SEQUENCE</scope>
    <source>
        <strain evidence="1">Y2R2</strain>
    </source>
</reference>
<proteinExistence type="predicted"/>
<dbReference type="Proteomes" id="UP000324285">
    <property type="component" value="Chromosome"/>
</dbReference>